<proteinExistence type="predicted"/>
<organism evidence="2 3">
    <name type="scientific">Psychroserpens ponticola</name>
    <dbReference type="NCBI Taxonomy" id="2932268"/>
    <lineage>
        <taxon>Bacteria</taxon>
        <taxon>Pseudomonadati</taxon>
        <taxon>Bacteroidota</taxon>
        <taxon>Flavobacteriia</taxon>
        <taxon>Flavobacteriales</taxon>
        <taxon>Flavobacteriaceae</taxon>
        <taxon>Psychroserpens</taxon>
    </lineage>
</organism>
<protein>
    <submittedName>
        <fullName evidence="2">Ig-like domain-containing protein</fullName>
    </submittedName>
</protein>
<dbReference type="Gene3D" id="2.60.40.3440">
    <property type="match status" value="1"/>
</dbReference>
<evidence type="ECO:0000256" key="1">
    <source>
        <dbReference type="SAM" id="SignalP"/>
    </source>
</evidence>
<evidence type="ECO:0000313" key="2">
    <source>
        <dbReference type="EMBL" id="WCO01773.1"/>
    </source>
</evidence>
<feature type="signal peptide" evidence="1">
    <location>
        <begin position="1"/>
        <end position="22"/>
    </location>
</feature>
<dbReference type="RefSeq" id="WP_249996912.1">
    <property type="nucleotide sequence ID" value="NZ_CP116221.1"/>
</dbReference>
<dbReference type="PROSITE" id="PS51257">
    <property type="entry name" value="PROKAR_LIPOPROTEIN"/>
    <property type="match status" value="1"/>
</dbReference>
<evidence type="ECO:0000313" key="3">
    <source>
        <dbReference type="Proteomes" id="UP001202717"/>
    </source>
</evidence>
<accession>A0ABY7RXL3</accession>
<feature type="chain" id="PRO_5046251204" evidence="1">
    <location>
        <begin position="23"/>
        <end position="461"/>
    </location>
</feature>
<keyword evidence="3" id="KW-1185">Reference proteome</keyword>
<name>A0ABY7RXL3_9FLAO</name>
<reference evidence="2 3" key="1">
    <citation type="submission" date="2023-01" db="EMBL/GenBank/DDBJ databases">
        <title>Psychroserpens ponticola sp. nov., isolated from seawater.</title>
        <authorList>
            <person name="Kristyanto S."/>
            <person name="Jung J."/>
            <person name="Kim J.M."/>
            <person name="Jeon C.O."/>
        </authorList>
    </citation>
    <scope>NUCLEOTIDE SEQUENCE [LARGE SCALE GENOMIC DNA]</scope>
    <source>
        <strain evidence="2 3">MSW6</strain>
    </source>
</reference>
<dbReference type="Pfam" id="PF17963">
    <property type="entry name" value="Big_9"/>
    <property type="match status" value="1"/>
</dbReference>
<gene>
    <name evidence="2" type="ORF">MUN68_017140</name>
</gene>
<dbReference type="Proteomes" id="UP001202717">
    <property type="component" value="Chromosome"/>
</dbReference>
<sequence length="461" mass="52297">MLKNYLKSLSLVVLMISIQSCADDDDKSDIYTPINIETSPDLAEVVQNNAIQIDVLSNDTNVPTSGSLVTSNATNGTIEVLDINNTPDNPSDDMVLYTPNTDYIGTDSFTYTICNNLNPINCATEDVAVTVTQDLEVVYNPDEIPYPTLSEYNFFKGELKDLEPVPGVLPYDLNSPLFSDYAHKKRFIWMPDGTMANYNSDHTPLDFPVGGMLIKNFYYDNVQPENTTKIIETRLMYMTEDGWDFAKYVWNEEQTEATFSNDGSFIEVDWIENGNSNSVNYRIPSRNECFTCHNKFGTPLPIGPKPQNLNKDYNYTDGAANQLNKWIEVGYLENTLPSTIVSTVNWEDDSLPLELRVRSYLDINCAHCHSEESYCEYRPLRLAFNENDDDVNKGVCVTPDTQISPYTHIVSSGRIDRSILHFRISSTEEQNRMPLLGRTLQHTEGVRLIEEWINSLEGECE</sequence>
<keyword evidence="1" id="KW-0732">Signal</keyword>
<dbReference type="EMBL" id="CP116221">
    <property type="protein sequence ID" value="WCO01773.1"/>
    <property type="molecule type" value="Genomic_DNA"/>
</dbReference>